<dbReference type="InterPro" id="IPR029045">
    <property type="entry name" value="ClpP/crotonase-like_dom_sf"/>
</dbReference>
<evidence type="ECO:0000313" key="3">
    <source>
        <dbReference type="Proteomes" id="UP000193553"/>
    </source>
</evidence>
<accession>A0A1X3GZF7</accession>
<organism evidence="1 3">
    <name type="scientific">Bradyrhizobium canariense</name>
    <dbReference type="NCBI Taxonomy" id="255045"/>
    <lineage>
        <taxon>Bacteria</taxon>
        <taxon>Pseudomonadati</taxon>
        <taxon>Pseudomonadota</taxon>
        <taxon>Alphaproteobacteria</taxon>
        <taxon>Hyphomicrobiales</taxon>
        <taxon>Nitrobacteraceae</taxon>
        <taxon>Bradyrhizobium</taxon>
    </lineage>
</organism>
<dbReference type="Gene3D" id="3.90.226.10">
    <property type="entry name" value="2-enoyl-CoA Hydratase, Chain A, domain 1"/>
    <property type="match status" value="1"/>
</dbReference>
<keyword evidence="4" id="KW-1185">Reference proteome</keyword>
<name>A0A1X3GZF7_9BRAD</name>
<evidence type="ECO:0000313" key="1">
    <source>
        <dbReference type="EMBL" id="OSJ03714.1"/>
    </source>
</evidence>
<dbReference type="EMBL" id="NAFK01000178">
    <property type="protein sequence ID" value="OSJ20658.1"/>
    <property type="molecule type" value="Genomic_DNA"/>
</dbReference>
<evidence type="ECO:0000313" key="4">
    <source>
        <dbReference type="Proteomes" id="UP000193884"/>
    </source>
</evidence>
<gene>
    <name evidence="2" type="ORF">BST63_39700</name>
    <name evidence="1" type="ORF">BSZ18_30865</name>
</gene>
<sequence length="247" mass="25755">MTLDDILAGLFSNGSKIEVIGAMIAGKGTMADGKPIHVLGITQGQNLGVDEAIVLAGHVIEIIGSHDRAPILVLVDSASQRMSRREELLGLSEYLSHLAKSLLMAEAEGHRTVGLLYGGSAAGAFIATALAAGTLVALPGAHPAVMDLPSMARVTKLPIEVLKAKAEATPVFAPGLDNMVRTGGIHVVWDETAPLAPQLAAVLELPLGQDDRDQLGTERGGRRKAAEIADRVVAMAATSSFRELRHG</sequence>
<comment type="caution">
    <text evidence="1">The sequence shown here is derived from an EMBL/GenBank/DDBJ whole genome shotgun (WGS) entry which is preliminary data.</text>
</comment>
<proteinExistence type="predicted"/>
<dbReference type="InterPro" id="IPR009648">
    <property type="entry name" value="Malonate_gamma"/>
</dbReference>
<dbReference type="Proteomes" id="UP000193884">
    <property type="component" value="Unassembled WGS sequence"/>
</dbReference>
<dbReference type="AlphaFoldDB" id="A0A1X3GZF7"/>
<dbReference type="NCBIfam" id="TIGR03134">
    <property type="entry name" value="malonate_gamma"/>
    <property type="match status" value="1"/>
</dbReference>
<dbReference type="Proteomes" id="UP000193553">
    <property type="component" value="Unassembled WGS sequence"/>
</dbReference>
<dbReference type="EMBL" id="NAFI01000186">
    <property type="protein sequence ID" value="OSJ03714.1"/>
    <property type="molecule type" value="Genomic_DNA"/>
</dbReference>
<dbReference type="GO" id="GO:0005975">
    <property type="term" value="P:carbohydrate metabolic process"/>
    <property type="evidence" value="ECO:0007669"/>
    <property type="project" value="InterPro"/>
</dbReference>
<reference evidence="3 4" key="1">
    <citation type="submission" date="2017-03" db="EMBL/GenBank/DDBJ databases">
        <title>Whole genome sequences of fourteen strains of Bradyrhizobium canariense and one strain of Bradyrhizobium japonicum isolated from Lupinus (Papilionoideae: Genisteae) species in Algeria.</title>
        <authorList>
            <person name="Crovadore J."/>
            <person name="Chekireb D."/>
            <person name="Brachmann A."/>
            <person name="Chablais R."/>
            <person name="Cochard B."/>
            <person name="Lefort F."/>
        </authorList>
    </citation>
    <scope>NUCLEOTIDE SEQUENCE [LARGE SCALE GENOMIC DNA]</scope>
    <source>
        <strain evidence="1 3">UBMA195</strain>
        <strain evidence="2 4">UBMAN05</strain>
    </source>
</reference>
<dbReference type="OrthoDB" id="5984377at2"/>
<dbReference type="RefSeq" id="WP_085359245.1">
    <property type="nucleotide sequence ID" value="NZ_NAFD01000193.1"/>
</dbReference>
<dbReference type="Pfam" id="PF06833">
    <property type="entry name" value="MdcE"/>
    <property type="match status" value="1"/>
</dbReference>
<dbReference type="SUPFAM" id="SSF52096">
    <property type="entry name" value="ClpP/crotonase"/>
    <property type="match status" value="1"/>
</dbReference>
<evidence type="ECO:0000313" key="2">
    <source>
        <dbReference type="EMBL" id="OSJ20658.1"/>
    </source>
</evidence>
<protein>
    <submittedName>
        <fullName evidence="1">Biotin-independent malonate decarboxylase subunit gamma</fullName>
    </submittedName>
</protein>